<dbReference type="OrthoDB" id="2326353at2"/>
<reference evidence="2 3" key="1">
    <citation type="journal article" date="2015" name="Genome Announc.">
        <title>Expanding the biotechnology potential of lactobacilli through comparative genomics of 213 strains and associated genera.</title>
        <authorList>
            <person name="Sun Z."/>
            <person name="Harris H.M."/>
            <person name="McCann A."/>
            <person name="Guo C."/>
            <person name="Argimon S."/>
            <person name="Zhang W."/>
            <person name="Yang X."/>
            <person name="Jeffery I.B."/>
            <person name="Cooney J.C."/>
            <person name="Kagawa T.F."/>
            <person name="Liu W."/>
            <person name="Song Y."/>
            <person name="Salvetti E."/>
            <person name="Wrobel A."/>
            <person name="Rasinkangas P."/>
            <person name="Parkhill J."/>
            <person name="Rea M.C."/>
            <person name="O'Sullivan O."/>
            <person name="Ritari J."/>
            <person name="Douillard F.P."/>
            <person name="Paul Ross R."/>
            <person name="Yang R."/>
            <person name="Briner A.E."/>
            <person name="Felis G.E."/>
            <person name="de Vos W.M."/>
            <person name="Barrangou R."/>
            <person name="Klaenhammer T.R."/>
            <person name="Caufield P.W."/>
            <person name="Cui Y."/>
            <person name="Zhang H."/>
            <person name="O'Toole P.W."/>
        </authorList>
    </citation>
    <scope>NUCLEOTIDE SEQUENCE [LARGE SCALE GENOMIC DNA]</scope>
    <source>
        <strain evidence="2 3">DSM 20183</strain>
    </source>
</reference>
<proteinExistence type="predicted"/>
<protein>
    <recommendedName>
        <fullName evidence="1">HTH cro/C1-type domain-containing protein</fullName>
    </recommendedName>
</protein>
<dbReference type="Proteomes" id="UP000050929">
    <property type="component" value="Unassembled WGS sequence"/>
</dbReference>
<gene>
    <name evidence="2" type="ORF">FC72_GL001845</name>
</gene>
<keyword evidence="3" id="KW-1185">Reference proteome</keyword>
<evidence type="ECO:0000313" key="2">
    <source>
        <dbReference type="EMBL" id="KRK64791.1"/>
    </source>
</evidence>
<comment type="caution">
    <text evidence="2">The sequence shown here is derived from an EMBL/GenBank/DDBJ whole genome shotgun (WGS) entry which is preliminary data.</text>
</comment>
<dbReference type="PATRIC" id="fig|1423811.3.peg.1887"/>
<dbReference type="PROSITE" id="PS50943">
    <property type="entry name" value="HTH_CROC1"/>
    <property type="match status" value="1"/>
</dbReference>
<dbReference type="InterPro" id="IPR001387">
    <property type="entry name" value="Cro/C1-type_HTH"/>
</dbReference>
<evidence type="ECO:0000313" key="3">
    <source>
        <dbReference type="Proteomes" id="UP000050929"/>
    </source>
</evidence>
<organism evidence="2 3">
    <name type="scientific">Companilactobacillus tucceti DSM 20183</name>
    <dbReference type="NCBI Taxonomy" id="1423811"/>
    <lineage>
        <taxon>Bacteria</taxon>
        <taxon>Bacillati</taxon>
        <taxon>Bacillota</taxon>
        <taxon>Bacilli</taxon>
        <taxon>Lactobacillales</taxon>
        <taxon>Lactobacillaceae</taxon>
        <taxon>Companilactobacillus</taxon>
    </lineage>
</organism>
<evidence type="ECO:0000259" key="1">
    <source>
        <dbReference type="PROSITE" id="PS50943"/>
    </source>
</evidence>
<sequence>MITIGRYLKTKRFFSELTLLQVTHIAKDKYGYSTSTSVLSAIETDKNKIIDGELLFVLSDIYDFDLNEFKEVILANISNIRERRKLNK</sequence>
<dbReference type="EMBL" id="AZDG01000007">
    <property type="protein sequence ID" value="KRK64791.1"/>
    <property type="molecule type" value="Genomic_DNA"/>
</dbReference>
<dbReference type="RefSeq" id="WP_057765109.1">
    <property type="nucleotide sequence ID" value="NZ_AZDG01000007.1"/>
</dbReference>
<accession>A0A0R1JC46</accession>
<feature type="domain" description="HTH cro/C1-type" evidence="1">
    <location>
        <begin position="35"/>
        <end position="69"/>
    </location>
</feature>
<name>A0A0R1JC46_9LACO</name>
<dbReference type="AlphaFoldDB" id="A0A0R1JC46"/>